<dbReference type="CDD" id="cd02440">
    <property type="entry name" value="AdoMet_MTases"/>
    <property type="match status" value="1"/>
</dbReference>
<keyword evidence="6" id="KW-1185">Reference proteome</keyword>
<reference evidence="5 6" key="1">
    <citation type="submission" date="2016-07" db="EMBL/GenBank/DDBJ databases">
        <title>Complete genome sequence of the Lentzea guizhouensis DHS C013.</title>
        <authorList>
            <person name="Cao C."/>
        </authorList>
    </citation>
    <scope>NUCLEOTIDE SEQUENCE [LARGE SCALE GENOMIC DNA]</scope>
    <source>
        <strain evidence="5 6">DHS C013</strain>
    </source>
</reference>
<dbReference type="Proteomes" id="UP000093053">
    <property type="component" value="Chromosome"/>
</dbReference>
<evidence type="ECO:0000256" key="2">
    <source>
        <dbReference type="ARBA" id="ARBA00022679"/>
    </source>
</evidence>
<dbReference type="Gene3D" id="3.40.50.150">
    <property type="entry name" value="Vaccinia Virus protein VP39"/>
    <property type="match status" value="1"/>
</dbReference>
<sequence>MPTPAGWSQSFGSEAERYDRTRPPYPAELVDRIADRIAAAGPGRDVLDVGCGTGIAARQLRAAGCTVLGVEPDERMAAFARDTGVTVETATFEAWDPAGRRFDAVVAGQSWHWVDASAGPAQAARVLRPGGLFVALWHVFAPPEPVSRAFAEAFQRVVPDAPFQLPTSPEQAVTSYEAGCTRTAESFLATGEFTEAEQWSASWEHSYTTGSYLDFMRTTGALTALPPDQVAVVTDAVGTAAEALGGSFTTSYCTLAVAVVRS</sequence>
<dbReference type="STRING" id="1586287.BBK82_01435"/>
<dbReference type="EMBL" id="CP016793">
    <property type="protein sequence ID" value="ANZ34935.1"/>
    <property type="molecule type" value="Genomic_DNA"/>
</dbReference>
<dbReference type="SUPFAM" id="SSF53335">
    <property type="entry name" value="S-adenosyl-L-methionine-dependent methyltransferases"/>
    <property type="match status" value="1"/>
</dbReference>
<evidence type="ECO:0000313" key="6">
    <source>
        <dbReference type="Proteomes" id="UP000093053"/>
    </source>
</evidence>
<name>A0A1B2HB31_9PSEU</name>
<dbReference type="PANTHER" id="PTHR44942:SF4">
    <property type="entry name" value="METHYLTRANSFERASE TYPE 11 DOMAIN-CONTAINING PROTEIN"/>
    <property type="match status" value="1"/>
</dbReference>
<dbReference type="GO" id="GO:0032259">
    <property type="term" value="P:methylation"/>
    <property type="evidence" value="ECO:0007669"/>
    <property type="project" value="UniProtKB-KW"/>
</dbReference>
<dbReference type="KEGG" id="led:BBK82_01435"/>
<keyword evidence="1 5" id="KW-0489">Methyltransferase</keyword>
<feature type="region of interest" description="Disordered" evidence="3">
    <location>
        <begin position="1"/>
        <end position="22"/>
    </location>
</feature>
<dbReference type="OrthoDB" id="9797252at2"/>
<dbReference type="Pfam" id="PF13649">
    <property type="entry name" value="Methyltransf_25"/>
    <property type="match status" value="1"/>
</dbReference>
<evidence type="ECO:0000259" key="4">
    <source>
        <dbReference type="Pfam" id="PF13649"/>
    </source>
</evidence>
<protein>
    <submittedName>
        <fullName evidence="5">Methyltransferase type 11</fullName>
    </submittedName>
</protein>
<evidence type="ECO:0000256" key="3">
    <source>
        <dbReference type="SAM" id="MobiDB-lite"/>
    </source>
</evidence>
<evidence type="ECO:0000313" key="5">
    <source>
        <dbReference type="EMBL" id="ANZ34935.1"/>
    </source>
</evidence>
<dbReference type="AlphaFoldDB" id="A0A1B2HB31"/>
<keyword evidence="2 5" id="KW-0808">Transferase</keyword>
<dbReference type="PANTHER" id="PTHR44942">
    <property type="entry name" value="METHYLTRANSF_11 DOMAIN-CONTAINING PROTEIN"/>
    <property type="match status" value="1"/>
</dbReference>
<gene>
    <name evidence="5" type="ORF">BBK82_01435</name>
</gene>
<dbReference type="InterPro" id="IPR051052">
    <property type="entry name" value="Diverse_substrate_MTase"/>
</dbReference>
<dbReference type="RefSeq" id="WP_065913354.1">
    <property type="nucleotide sequence ID" value="NZ_CP016793.1"/>
</dbReference>
<feature type="domain" description="Methyltransferase" evidence="4">
    <location>
        <begin position="46"/>
        <end position="131"/>
    </location>
</feature>
<feature type="compositionally biased region" description="Polar residues" evidence="3">
    <location>
        <begin position="1"/>
        <end position="12"/>
    </location>
</feature>
<dbReference type="InterPro" id="IPR029063">
    <property type="entry name" value="SAM-dependent_MTases_sf"/>
</dbReference>
<accession>A0A1B2HB31</accession>
<dbReference type="GO" id="GO:0008168">
    <property type="term" value="F:methyltransferase activity"/>
    <property type="evidence" value="ECO:0007669"/>
    <property type="project" value="UniProtKB-KW"/>
</dbReference>
<proteinExistence type="predicted"/>
<dbReference type="InterPro" id="IPR041698">
    <property type="entry name" value="Methyltransf_25"/>
</dbReference>
<organism evidence="5 6">
    <name type="scientific">Lentzea guizhouensis</name>
    <dbReference type="NCBI Taxonomy" id="1586287"/>
    <lineage>
        <taxon>Bacteria</taxon>
        <taxon>Bacillati</taxon>
        <taxon>Actinomycetota</taxon>
        <taxon>Actinomycetes</taxon>
        <taxon>Pseudonocardiales</taxon>
        <taxon>Pseudonocardiaceae</taxon>
        <taxon>Lentzea</taxon>
    </lineage>
</organism>
<evidence type="ECO:0000256" key="1">
    <source>
        <dbReference type="ARBA" id="ARBA00022603"/>
    </source>
</evidence>